<dbReference type="CDD" id="cd00082">
    <property type="entry name" value="HisKA"/>
    <property type="match status" value="1"/>
</dbReference>
<keyword evidence="4" id="KW-1003">Cell membrane</keyword>
<evidence type="ECO:0000256" key="4">
    <source>
        <dbReference type="ARBA" id="ARBA00022475"/>
    </source>
</evidence>
<dbReference type="GO" id="GO:0016036">
    <property type="term" value="P:cellular response to phosphate starvation"/>
    <property type="evidence" value="ECO:0007669"/>
    <property type="project" value="TreeGrafter"/>
</dbReference>
<evidence type="ECO:0000256" key="10">
    <source>
        <dbReference type="ARBA" id="ARBA00022840"/>
    </source>
</evidence>
<evidence type="ECO:0000256" key="5">
    <source>
        <dbReference type="ARBA" id="ARBA00022553"/>
    </source>
</evidence>
<reference evidence="16 17" key="1">
    <citation type="submission" date="2019-05" db="EMBL/GenBank/DDBJ databases">
        <authorList>
            <person name="Narsing Rao M.P."/>
            <person name="Li W.J."/>
        </authorList>
    </citation>
    <scope>NUCLEOTIDE SEQUENCE [LARGE SCALE GENOMIC DNA]</scope>
    <source>
        <strain evidence="16 17">SYSU_K30003</strain>
    </source>
</reference>
<evidence type="ECO:0000256" key="14">
    <source>
        <dbReference type="SAM" id="Phobius"/>
    </source>
</evidence>
<organism evidence="16 17">
    <name type="scientific">Paenibacillus antri</name>
    <dbReference type="NCBI Taxonomy" id="2582848"/>
    <lineage>
        <taxon>Bacteria</taxon>
        <taxon>Bacillati</taxon>
        <taxon>Bacillota</taxon>
        <taxon>Bacilli</taxon>
        <taxon>Bacillales</taxon>
        <taxon>Paenibacillaceae</taxon>
        <taxon>Paenibacillus</taxon>
    </lineage>
</organism>
<dbReference type="Pfam" id="PF02518">
    <property type="entry name" value="HATPase_c"/>
    <property type="match status" value="1"/>
</dbReference>
<evidence type="ECO:0000256" key="7">
    <source>
        <dbReference type="ARBA" id="ARBA00022692"/>
    </source>
</evidence>
<dbReference type="InterPro" id="IPR003661">
    <property type="entry name" value="HisK_dim/P_dom"/>
</dbReference>
<comment type="subcellular location">
    <subcellularLocation>
        <location evidence="2">Cell membrane</location>
        <topology evidence="2">Multi-pass membrane protein</topology>
    </subcellularLocation>
</comment>
<dbReference type="PANTHER" id="PTHR45453">
    <property type="entry name" value="PHOSPHATE REGULON SENSOR PROTEIN PHOR"/>
    <property type="match status" value="1"/>
</dbReference>
<keyword evidence="12" id="KW-0902">Two-component regulatory system</keyword>
<accession>A0A5R9G4C4</accession>
<feature type="domain" description="Histidine kinase" evidence="15">
    <location>
        <begin position="131"/>
        <end position="346"/>
    </location>
</feature>
<dbReference type="Pfam" id="PF00512">
    <property type="entry name" value="HisKA"/>
    <property type="match status" value="1"/>
</dbReference>
<dbReference type="PANTHER" id="PTHR45453:SF2">
    <property type="entry name" value="HISTIDINE KINASE"/>
    <property type="match status" value="1"/>
</dbReference>
<evidence type="ECO:0000256" key="9">
    <source>
        <dbReference type="ARBA" id="ARBA00022777"/>
    </source>
</evidence>
<comment type="catalytic activity">
    <reaction evidence="1">
        <text>ATP + protein L-histidine = ADP + protein N-phospho-L-histidine.</text>
        <dbReference type="EC" id="2.7.13.3"/>
    </reaction>
</comment>
<keyword evidence="5" id="KW-0597">Phosphoprotein</keyword>
<dbReference type="AlphaFoldDB" id="A0A5R9G4C4"/>
<dbReference type="SUPFAM" id="SSF55874">
    <property type="entry name" value="ATPase domain of HSP90 chaperone/DNA topoisomerase II/histidine kinase"/>
    <property type="match status" value="1"/>
</dbReference>
<dbReference type="InterPro" id="IPR003594">
    <property type="entry name" value="HATPase_dom"/>
</dbReference>
<dbReference type="InterPro" id="IPR036890">
    <property type="entry name" value="HATPase_C_sf"/>
</dbReference>
<protein>
    <recommendedName>
        <fullName evidence="3">histidine kinase</fullName>
        <ecNumber evidence="3">2.7.13.3</ecNumber>
    </recommendedName>
</protein>
<keyword evidence="7 14" id="KW-0812">Transmembrane</keyword>
<dbReference type="PROSITE" id="PS50109">
    <property type="entry name" value="HIS_KIN"/>
    <property type="match status" value="1"/>
</dbReference>
<feature type="transmembrane region" description="Helical" evidence="14">
    <location>
        <begin position="36"/>
        <end position="61"/>
    </location>
</feature>
<sequence>MRLNHFLADRLGYIVLFLLNTLLAVLVVQLDLARQGASLLLGNVAYLIVLSACGLAAFLLYDYARNRAYYRELEAASREEGGLERALLVRSRGTTEQRLVREALERAYRTYADALSRSTRAQERQLHQLQQWAHQMKTPIAVIDLLAQSEEERGGERPEAMASVREEAERLNGYVSMMLEAARLERFETDVRVRRVDAASIARGAINEYRSAWIRYGVFPRLAAEEAPYWVETDEKWASFVCKQLLGNALKYSAAAGGTRVEVRLARTPEGVRLEVADEGIGIPPEDMPRVFEPFFTGANGRLVAESTGMGLYVAKEACDRLGHRLSISSSPGAGTTATVLFADTGALFREPLGR</sequence>
<dbReference type="Gene3D" id="1.10.287.130">
    <property type="match status" value="1"/>
</dbReference>
<dbReference type="SMART" id="SM00387">
    <property type="entry name" value="HATPase_c"/>
    <property type="match status" value="1"/>
</dbReference>
<dbReference type="SMART" id="SM00388">
    <property type="entry name" value="HisKA"/>
    <property type="match status" value="1"/>
</dbReference>
<dbReference type="EMBL" id="VCIW01000023">
    <property type="protein sequence ID" value="TLS49186.1"/>
    <property type="molecule type" value="Genomic_DNA"/>
</dbReference>
<evidence type="ECO:0000313" key="17">
    <source>
        <dbReference type="Proteomes" id="UP000309676"/>
    </source>
</evidence>
<dbReference type="InterPro" id="IPR004358">
    <property type="entry name" value="Sig_transdc_His_kin-like_C"/>
</dbReference>
<keyword evidence="8" id="KW-0547">Nucleotide-binding</keyword>
<dbReference type="Proteomes" id="UP000309676">
    <property type="component" value="Unassembled WGS sequence"/>
</dbReference>
<dbReference type="PRINTS" id="PR00344">
    <property type="entry name" value="BCTRLSENSOR"/>
</dbReference>
<evidence type="ECO:0000256" key="3">
    <source>
        <dbReference type="ARBA" id="ARBA00012438"/>
    </source>
</evidence>
<comment type="caution">
    <text evidence="16">The sequence shown here is derived from an EMBL/GenBank/DDBJ whole genome shotgun (WGS) entry which is preliminary data.</text>
</comment>
<dbReference type="InterPro" id="IPR050351">
    <property type="entry name" value="BphY/WalK/GraS-like"/>
</dbReference>
<evidence type="ECO:0000256" key="1">
    <source>
        <dbReference type="ARBA" id="ARBA00000085"/>
    </source>
</evidence>
<name>A0A5R9G4C4_9BACL</name>
<dbReference type="RefSeq" id="WP_138197384.1">
    <property type="nucleotide sequence ID" value="NZ_VCIW01000023.1"/>
</dbReference>
<dbReference type="InterPro" id="IPR005467">
    <property type="entry name" value="His_kinase_dom"/>
</dbReference>
<dbReference type="EC" id="2.7.13.3" evidence="3"/>
<dbReference type="SUPFAM" id="SSF47384">
    <property type="entry name" value="Homodimeric domain of signal transducing histidine kinase"/>
    <property type="match status" value="1"/>
</dbReference>
<evidence type="ECO:0000259" key="15">
    <source>
        <dbReference type="PROSITE" id="PS50109"/>
    </source>
</evidence>
<keyword evidence="13 14" id="KW-0472">Membrane</keyword>
<keyword evidence="9 16" id="KW-0418">Kinase</keyword>
<evidence type="ECO:0000256" key="2">
    <source>
        <dbReference type="ARBA" id="ARBA00004651"/>
    </source>
</evidence>
<dbReference type="GO" id="GO:0000155">
    <property type="term" value="F:phosphorelay sensor kinase activity"/>
    <property type="evidence" value="ECO:0007669"/>
    <property type="project" value="InterPro"/>
</dbReference>
<gene>
    <name evidence="16" type="ORF">FE782_26505</name>
</gene>
<keyword evidence="10" id="KW-0067">ATP-binding</keyword>
<evidence type="ECO:0000313" key="16">
    <source>
        <dbReference type="EMBL" id="TLS49186.1"/>
    </source>
</evidence>
<proteinExistence type="predicted"/>
<dbReference type="GO" id="GO:0005886">
    <property type="term" value="C:plasma membrane"/>
    <property type="evidence" value="ECO:0007669"/>
    <property type="project" value="UniProtKB-SubCell"/>
</dbReference>
<evidence type="ECO:0000256" key="11">
    <source>
        <dbReference type="ARBA" id="ARBA00022989"/>
    </source>
</evidence>
<dbReference type="InterPro" id="IPR036097">
    <property type="entry name" value="HisK_dim/P_sf"/>
</dbReference>
<dbReference type="OrthoDB" id="9780487at2"/>
<dbReference type="GO" id="GO:0004721">
    <property type="term" value="F:phosphoprotein phosphatase activity"/>
    <property type="evidence" value="ECO:0007669"/>
    <property type="project" value="TreeGrafter"/>
</dbReference>
<evidence type="ECO:0000256" key="13">
    <source>
        <dbReference type="ARBA" id="ARBA00023136"/>
    </source>
</evidence>
<feature type="transmembrane region" description="Helical" evidence="14">
    <location>
        <begin position="12"/>
        <end position="30"/>
    </location>
</feature>
<dbReference type="Gene3D" id="3.30.565.10">
    <property type="entry name" value="Histidine kinase-like ATPase, C-terminal domain"/>
    <property type="match status" value="1"/>
</dbReference>
<keyword evidence="11 14" id="KW-1133">Transmembrane helix</keyword>
<evidence type="ECO:0000256" key="6">
    <source>
        <dbReference type="ARBA" id="ARBA00022679"/>
    </source>
</evidence>
<evidence type="ECO:0000256" key="12">
    <source>
        <dbReference type="ARBA" id="ARBA00023012"/>
    </source>
</evidence>
<dbReference type="GO" id="GO:0005524">
    <property type="term" value="F:ATP binding"/>
    <property type="evidence" value="ECO:0007669"/>
    <property type="project" value="UniProtKB-KW"/>
</dbReference>
<keyword evidence="6" id="KW-0808">Transferase</keyword>
<evidence type="ECO:0000256" key="8">
    <source>
        <dbReference type="ARBA" id="ARBA00022741"/>
    </source>
</evidence>
<keyword evidence="17" id="KW-1185">Reference proteome</keyword>